<feature type="transmembrane region" description="Helical" evidence="1">
    <location>
        <begin position="315"/>
        <end position="336"/>
    </location>
</feature>
<keyword evidence="1" id="KW-1133">Transmembrane helix</keyword>
<proteinExistence type="predicted"/>
<protein>
    <recommendedName>
        <fullName evidence="2">Serine aminopeptidase S33 domain-containing protein</fullName>
    </recommendedName>
</protein>
<reference evidence="3" key="2">
    <citation type="submission" date="2020-09" db="EMBL/GenBank/DDBJ databases">
        <authorList>
            <person name="Sun Q."/>
            <person name="Zhou Y."/>
        </authorList>
    </citation>
    <scope>NUCLEOTIDE SEQUENCE</scope>
    <source>
        <strain evidence="3">CGMCC 1.6333</strain>
    </source>
</reference>
<feature type="transmembrane region" description="Helical" evidence="1">
    <location>
        <begin position="578"/>
        <end position="598"/>
    </location>
</feature>
<organism evidence="3 4">
    <name type="scientific">Paraliobacillus quinghaiensis</name>
    <dbReference type="NCBI Taxonomy" id="470815"/>
    <lineage>
        <taxon>Bacteria</taxon>
        <taxon>Bacillati</taxon>
        <taxon>Bacillota</taxon>
        <taxon>Bacilli</taxon>
        <taxon>Bacillales</taxon>
        <taxon>Bacillaceae</taxon>
        <taxon>Paraliobacillus</taxon>
    </lineage>
</organism>
<evidence type="ECO:0000259" key="2">
    <source>
        <dbReference type="Pfam" id="PF12146"/>
    </source>
</evidence>
<accession>A0A917TNC8</accession>
<feature type="transmembrane region" description="Helical" evidence="1">
    <location>
        <begin position="459"/>
        <end position="480"/>
    </location>
</feature>
<sequence length="670" mass="74273">MKKRTLLLLITSLLLIFVGSFIASISNSSGGDVDVSRVSFETKNGELSGLLYLPDGAEDEPRPTIVTTHGYLNSAEMQAPQAIEMSKRGYVVLALDQYDHGHSVGTMDKSIPFFSFWPNSIYDAVNYMYEQDFVLKDEEGNGVIAVSGHSMGGFSTTHAVILDEMFYEEAGIRKINSSLTMGSDFQWVYALGYEIGDITNAYGPRTAGKIAATYDEFFFDPQATAQGKTVVEKNYISTDEAQAFLGNPDNPEVGEFYEVDGGERIIYQPEETHPWNHVSMTTTDHLIGFYDEAFADYSGVVDTGDSSQSWMYKEWFSFIALIGFFLLFVPIIKLLVKVPFLSNTIVEKPDALPVPKTYSEKTSNLIMILFGAFFPALLFPAFYSGDESGIMIVTQIIFIIILTSLITLIVSYVKNKDADIKKVSLSLFIISIVQLLIIRNQSTLIEVSEFFGAPTGNTIAYWAVNVAIITLMVLVGSYYVSQKPKGASIDNYGLKINLKSVCASLAVAVLSIVVGYMMLFIVDAIFKTDFRLWTLAVKTFEMHHVVALLQYAPLFFVFYFVVGLSINMNTADERFEGIKGYLVSIFMFAGGLIFYLAYQYGSLFVTGEAAFPSETLSSIIVIGLVPVLIIAAIFNRYFYILTGNIYLGAFLNTLLMTLILLANTALYATL</sequence>
<reference evidence="3" key="1">
    <citation type="journal article" date="2014" name="Int. J. Syst. Evol. Microbiol.">
        <title>Complete genome sequence of Corynebacterium casei LMG S-19264T (=DSM 44701T), isolated from a smear-ripened cheese.</title>
        <authorList>
            <consortium name="US DOE Joint Genome Institute (JGI-PGF)"/>
            <person name="Walter F."/>
            <person name="Albersmeier A."/>
            <person name="Kalinowski J."/>
            <person name="Ruckert C."/>
        </authorList>
    </citation>
    <scope>NUCLEOTIDE SEQUENCE</scope>
    <source>
        <strain evidence="3">CGMCC 1.6333</strain>
    </source>
</reference>
<feature type="transmembrane region" description="Helical" evidence="1">
    <location>
        <begin position="618"/>
        <end position="638"/>
    </location>
</feature>
<dbReference type="Pfam" id="PF12146">
    <property type="entry name" value="Hydrolase_4"/>
    <property type="match status" value="1"/>
</dbReference>
<dbReference type="SUPFAM" id="SSF53474">
    <property type="entry name" value="alpha/beta-Hydrolases"/>
    <property type="match status" value="1"/>
</dbReference>
<evidence type="ECO:0000256" key="1">
    <source>
        <dbReference type="SAM" id="Phobius"/>
    </source>
</evidence>
<keyword evidence="1" id="KW-0812">Transmembrane</keyword>
<keyword evidence="1" id="KW-0472">Membrane</keyword>
<feature type="domain" description="Serine aminopeptidase S33" evidence="2">
    <location>
        <begin position="60"/>
        <end position="160"/>
    </location>
</feature>
<gene>
    <name evidence="3" type="ORF">GCM10011351_14230</name>
</gene>
<feature type="transmembrane region" description="Helical" evidence="1">
    <location>
        <begin position="546"/>
        <end position="566"/>
    </location>
</feature>
<feature type="transmembrane region" description="Helical" evidence="1">
    <location>
        <begin position="365"/>
        <end position="383"/>
    </location>
</feature>
<feature type="transmembrane region" description="Helical" evidence="1">
    <location>
        <begin position="501"/>
        <end position="526"/>
    </location>
</feature>
<feature type="transmembrane region" description="Helical" evidence="1">
    <location>
        <begin position="389"/>
        <end position="411"/>
    </location>
</feature>
<evidence type="ECO:0000313" key="4">
    <source>
        <dbReference type="Proteomes" id="UP000618460"/>
    </source>
</evidence>
<dbReference type="Gene3D" id="3.40.50.1820">
    <property type="entry name" value="alpha/beta hydrolase"/>
    <property type="match status" value="1"/>
</dbReference>
<feature type="transmembrane region" description="Helical" evidence="1">
    <location>
        <begin position="423"/>
        <end position="439"/>
    </location>
</feature>
<dbReference type="PANTHER" id="PTHR22946">
    <property type="entry name" value="DIENELACTONE HYDROLASE DOMAIN-CONTAINING PROTEIN-RELATED"/>
    <property type="match status" value="1"/>
</dbReference>
<comment type="caution">
    <text evidence="3">The sequence shown here is derived from an EMBL/GenBank/DDBJ whole genome shotgun (WGS) entry which is preliminary data.</text>
</comment>
<dbReference type="AlphaFoldDB" id="A0A917TNC8"/>
<dbReference type="EMBL" id="BMLG01000005">
    <property type="protein sequence ID" value="GGM29297.1"/>
    <property type="molecule type" value="Genomic_DNA"/>
</dbReference>
<dbReference type="InterPro" id="IPR022742">
    <property type="entry name" value="Hydrolase_4"/>
</dbReference>
<feature type="transmembrane region" description="Helical" evidence="1">
    <location>
        <begin position="645"/>
        <end position="668"/>
    </location>
</feature>
<evidence type="ECO:0000313" key="3">
    <source>
        <dbReference type="EMBL" id="GGM29297.1"/>
    </source>
</evidence>
<dbReference type="Proteomes" id="UP000618460">
    <property type="component" value="Unassembled WGS sequence"/>
</dbReference>
<keyword evidence="4" id="KW-1185">Reference proteome</keyword>
<dbReference type="InterPro" id="IPR050261">
    <property type="entry name" value="FrsA_esterase"/>
</dbReference>
<dbReference type="InterPro" id="IPR029058">
    <property type="entry name" value="AB_hydrolase_fold"/>
</dbReference>
<name>A0A917TNC8_9BACI</name>